<feature type="signal peptide" evidence="2">
    <location>
        <begin position="1"/>
        <end position="22"/>
    </location>
</feature>
<evidence type="ECO:0000259" key="3">
    <source>
        <dbReference type="Pfam" id="PF00188"/>
    </source>
</evidence>
<accession>A0A4P9Z206</accession>
<keyword evidence="5" id="KW-1185">Reference proteome</keyword>
<dbReference type="Pfam" id="PF00188">
    <property type="entry name" value="CAP"/>
    <property type="match status" value="1"/>
</dbReference>
<evidence type="ECO:0000313" key="5">
    <source>
        <dbReference type="Proteomes" id="UP000278143"/>
    </source>
</evidence>
<feature type="domain" description="SCP" evidence="3">
    <location>
        <begin position="31"/>
        <end position="145"/>
    </location>
</feature>
<proteinExistence type="predicted"/>
<evidence type="ECO:0000313" key="4">
    <source>
        <dbReference type="EMBL" id="RKP26002.1"/>
    </source>
</evidence>
<dbReference type="Proteomes" id="UP000278143">
    <property type="component" value="Unassembled WGS sequence"/>
</dbReference>
<dbReference type="OrthoDB" id="2139349at2759"/>
<dbReference type="EMBL" id="KZ989544">
    <property type="protein sequence ID" value="RKP26002.1"/>
    <property type="molecule type" value="Genomic_DNA"/>
</dbReference>
<protein>
    <recommendedName>
        <fullName evidence="3">SCP domain-containing protein</fullName>
    </recommendedName>
</protein>
<dbReference type="PANTHER" id="PTHR31157">
    <property type="entry name" value="SCP DOMAIN-CONTAINING PROTEIN"/>
    <property type="match status" value="1"/>
</dbReference>
<name>A0A4P9Z206_9FUNG</name>
<dbReference type="AlphaFoldDB" id="A0A4P9Z206"/>
<reference evidence="5" key="1">
    <citation type="journal article" date="2018" name="Nat. Microbiol.">
        <title>Leveraging single-cell genomics to expand the fungal tree of life.</title>
        <authorList>
            <person name="Ahrendt S.R."/>
            <person name="Quandt C.A."/>
            <person name="Ciobanu D."/>
            <person name="Clum A."/>
            <person name="Salamov A."/>
            <person name="Andreopoulos B."/>
            <person name="Cheng J.F."/>
            <person name="Woyke T."/>
            <person name="Pelin A."/>
            <person name="Henrissat B."/>
            <person name="Reynolds N.K."/>
            <person name="Benny G.L."/>
            <person name="Smith M.E."/>
            <person name="James T.Y."/>
            <person name="Grigoriev I.V."/>
        </authorList>
    </citation>
    <scope>NUCLEOTIDE SEQUENCE [LARGE SCALE GENOMIC DNA]</scope>
    <source>
        <strain evidence="5">Benny S71-1</strain>
    </source>
</reference>
<sequence length="256" mass="28438">MLLRPFVALSIVAVLCCRTVMAYSHLKMLCLVNRERAKYGLPPLGDSAALTHAAQYHSNDQASMDSMIHRSSNGEGPTTRLMRFINNVLYTAENIAPDAASEEEVFAMWMGSPIHARHILSPKATHTGSAMGRSRSNKRYYTQDFSGDGKRHNFPICPGEEESYSAYDDGAQDGSDTDYDTSDTRESAKQEVAATYHKVANLAGGGQDMRDAAATDDYPREWTCIKTDSNGRCHRWKKCTVDGSKWDCTEKWVGHP</sequence>
<feature type="chain" id="PRO_5020238482" description="SCP domain-containing protein" evidence="2">
    <location>
        <begin position="23"/>
        <end position="256"/>
    </location>
</feature>
<dbReference type="Gene3D" id="3.40.33.10">
    <property type="entry name" value="CAP"/>
    <property type="match status" value="1"/>
</dbReference>
<evidence type="ECO:0000256" key="2">
    <source>
        <dbReference type="SAM" id="SignalP"/>
    </source>
</evidence>
<dbReference type="SUPFAM" id="SSF55797">
    <property type="entry name" value="PR-1-like"/>
    <property type="match status" value="1"/>
</dbReference>
<organism evidence="4 5">
    <name type="scientific">Syncephalis pseudoplumigaleata</name>
    <dbReference type="NCBI Taxonomy" id="1712513"/>
    <lineage>
        <taxon>Eukaryota</taxon>
        <taxon>Fungi</taxon>
        <taxon>Fungi incertae sedis</taxon>
        <taxon>Zoopagomycota</taxon>
        <taxon>Zoopagomycotina</taxon>
        <taxon>Zoopagomycetes</taxon>
        <taxon>Zoopagales</taxon>
        <taxon>Piptocephalidaceae</taxon>
        <taxon>Syncephalis</taxon>
    </lineage>
</organism>
<keyword evidence="2" id="KW-0732">Signal</keyword>
<feature type="region of interest" description="Disordered" evidence="1">
    <location>
        <begin position="151"/>
        <end position="185"/>
    </location>
</feature>
<dbReference type="PANTHER" id="PTHR31157:SF1">
    <property type="entry name" value="SCP DOMAIN-CONTAINING PROTEIN"/>
    <property type="match status" value="1"/>
</dbReference>
<dbReference type="InterPro" id="IPR014044">
    <property type="entry name" value="CAP_dom"/>
</dbReference>
<evidence type="ECO:0000256" key="1">
    <source>
        <dbReference type="SAM" id="MobiDB-lite"/>
    </source>
</evidence>
<dbReference type="InterPro" id="IPR035940">
    <property type="entry name" value="CAP_sf"/>
</dbReference>
<gene>
    <name evidence="4" type="ORF">SYNPS1DRAFT_28281</name>
</gene>
<dbReference type="CDD" id="cd05379">
    <property type="entry name" value="CAP_bacterial"/>
    <property type="match status" value="1"/>
</dbReference>